<reference evidence="1" key="1">
    <citation type="submission" date="2020-05" db="EMBL/GenBank/DDBJ databases">
        <title>Phylogenomic resolution of chytrid fungi.</title>
        <authorList>
            <person name="Stajich J.E."/>
            <person name="Amses K."/>
            <person name="Simmons R."/>
            <person name="Seto K."/>
            <person name="Myers J."/>
            <person name="Bonds A."/>
            <person name="Quandt C.A."/>
            <person name="Barry K."/>
            <person name="Liu P."/>
            <person name="Grigoriev I."/>
            <person name="Longcore J.E."/>
            <person name="James T.Y."/>
        </authorList>
    </citation>
    <scope>NUCLEOTIDE SEQUENCE</scope>
    <source>
        <strain evidence="1">JEL0318</strain>
    </source>
</reference>
<sequence>MTGLGLEPSDVVWSPYRFCYKDEHCLLGCQKKENEDTGVCFVMDENFPPETGTHILCSVDDDCYTYRKKLYDDDKVRRLKRSVDAETLDADLKSHLQLLGKKLGFE</sequence>
<protein>
    <submittedName>
        <fullName evidence="1">Uncharacterized protein</fullName>
    </submittedName>
</protein>
<comment type="caution">
    <text evidence="1">The sequence shown here is derived from an EMBL/GenBank/DDBJ whole genome shotgun (WGS) entry which is preliminary data.</text>
</comment>
<gene>
    <name evidence="1" type="ORF">HK097_006398</name>
</gene>
<organism evidence="1 2">
    <name type="scientific">Rhizophlyctis rosea</name>
    <dbReference type="NCBI Taxonomy" id="64517"/>
    <lineage>
        <taxon>Eukaryota</taxon>
        <taxon>Fungi</taxon>
        <taxon>Fungi incertae sedis</taxon>
        <taxon>Chytridiomycota</taxon>
        <taxon>Chytridiomycota incertae sedis</taxon>
        <taxon>Chytridiomycetes</taxon>
        <taxon>Rhizophlyctidales</taxon>
        <taxon>Rhizophlyctidaceae</taxon>
        <taxon>Rhizophlyctis</taxon>
    </lineage>
</organism>
<accession>A0AAD5SKG0</accession>
<proteinExistence type="predicted"/>
<dbReference type="EMBL" id="JADGJD010000003">
    <property type="protein sequence ID" value="KAJ3057470.1"/>
    <property type="molecule type" value="Genomic_DNA"/>
</dbReference>
<keyword evidence="2" id="KW-1185">Reference proteome</keyword>
<evidence type="ECO:0000313" key="1">
    <source>
        <dbReference type="EMBL" id="KAJ3057470.1"/>
    </source>
</evidence>
<evidence type="ECO:0000313" key="2">
    <source>
        <dbReference type="Proteomes" id="UP001212841"/>
    </source>
</evidence>
<dbReference type="Proteomes" id="UP001212841">
    <property type="component" value="Unassembled WGS sequence"/>
</dbReference>
<dbReference type="AlphaFoldDB" id="A0AAD5SKG0"/>
<name>A0AAD5SKG0_9FUNG</name>